<dbReference type="Pfam" id="PF00389">
    <property type="entry name" value="2-Hacid_dh"/>
    <property type="match status" value="1"/>
</dbReference>
<dbReference type="PANTHER" id="PTHR43761:SF1">
    <property type="entry name" value="D-ISOMER SPECIFIC 2-HYDROXYACID DEHYDROGENASE CATALYTIC DOMAIN-CONTAINING PROTEIN-RELATED"/>
    <property type="match status" value="1"/>
</dbReference>
<name>A0A9D2SDC7_9FIRM</name>
<organism evidence="7 8">
    <name type="scientific">Candidatus Eisenbergiella merdigallinarum</name>
    <dbReference type="NCBI Taxonomy" id="2838552"/>
    <lineage>
        <taxon>Bacteria</taxon>
        <taxon>Bacillati</taxon>
        <taxon>Bacillota</taxon>
        <taxon>Clostridia</taxon>
        <taxon>Lachnospirales</taxon>
        <taxon>Lachnospiraceae</taxon>
        <taxon>Eisenbergiella</taxon>
    </lineage>
</organism>
<evidence type="ECO:0000259" key="5">
    <source>
        <dbReference type="Pfam" id="PF00389"/>
    </source>
</evidence>
<dbReference type="InterPro" id="IPR050418">
    <property type="entry name" value="D-iso_2-hydroxyacid_DH_PdxB"/>
</dbReference>
<keyword evidence="2 4" id="KW-0560">Oxidoreductase</keyword>
<dbReference type="InterPro" id="IPR006140">
    <property type="entry name" value="D-isomer_DH_NAD-bd"/>
</dbReference>
<feature type="domain" description="D-isomer specific 2-hydroxyacid dehydrogenase catalytic" evidence="5">
    <location>
        <begin position="11"/>
        <end position="317"/>
    </location>
</feature>
<dbReference type="PANTHER" id="PTHR43761">
    <property type="entry name" value="D-ISOMER SPECIFIC 2-HYDROXYACID DEHYDROGENASE FAMILY PROTEIN (AFU_ORTHOLOGUE AFUA_1G13630)"/>
    <property type="match status" value="1"/>
</dbReference>
<reference evidence="7" key="2">
    <citation type="submission" date="2021-04" db="EMBL/GenBank/DDBJ databases">
        <authorList>
            <person name="Gilroy R."/>
        </authorList>
    </citation>
    <scope>NUCLEOTIDE SEQUENCE</scope>
    <source>
        <strain evidence="7">USAMLcec3-2134</strain>
    </source>
</reference>
<dbReference type="InterPro" id="IPR036291">
    <property type="entry name" value="NAD(P)-bd_dom_sf"/>
</dbReference>
<dbReference type="SUPFAM" id="SSF52283">
    <property type="entry name" value="Formate/glycerate dehydrogenase catalytic domain-like"/>
    <property type="match status" value="1"/>
</dbReference>
<evidence type="ECO:0000259" key="6">
    <source>
        <dbReference type="Pfam" id="PF02826"/>
    </source>
</evidence>
<evidence type="ECO:0000313" key="8">
    <source>
        <dbReference type="Proteomes" id="UP000886883"/>
    </source>
</evidence>
<gene>
    <name evidence="7" type="ORF">H9763_09375</name>
</gene>
<dbReference type="PROSITE" id="PS00670">
    <property type="entry name" value="D_2_HYDROXYACID_DH_2"/>
    <property type="match status" value="1"/>
</dbReference>
<reference evidence="7" key="1">
    <citation type="journal article" date="2021" name="PeerJ">
        <title>Extensive microbial diversity within the chicken gut microbiome revealed by metagenomics and culture.</title>
        <authorList>
            <person name="Gilroy R."/>
            <person name="Ravi A."/>
            <person name="Getino M."/>
            <person name="Pursley I."/>
            <person name="Horton D.L."/>
            <person name="Alikhan N.F."/>
            <person name="Baker D."/>
            <person name="Gharbi K."/>
            <person name="Hall N."/>
            <person name="Watson M."/>
            <person name="Adriaenssens E.M."/>
            <person name="Foster-Nyarko E."/>
            <person name="Jarju S."/>
            <person name="Secka A."/>
            <person name="Antonio M."/>
            <person name="Oren A."/>
            <person name="Chaudhuri R.R."/>
            <person name="La Ragione R."/>
            <person name="Hildebrand F."/>
            <person name="Pallen M.J."/>
        </authorList>
    </citation>
    <scope>NUCLEOTIDE SEQUENCE</scope>
    <source>
        <strain evidence="7">USAMLcec3-2134</strain>
    </source>
</reference>
<protein>
    <submittedName>
        <fullName evidence="7">Hydroxyacid dehydrogenase</fullName>
        <ecNumber evidence="7">1.1.1.272</ecNumber>
    </submittedName>
</protein>
<evidence type="ECO:0000256" key="3">
    <source>
        <dbReference type="ARBA" id="ARBA00023027"/>
    </source>
</evidence>
<dbReference type="EC" id="1.1.1.272" evidence="7"/>
<evidence type="ECO:0000313" key="7">
    <source>
        <dbReference type="EMBL" id="HJB91654.1"/>
    </source>
</evidence>
<evidence type="ECO:0000256" key="1">
    <source>
        <dbReference type="ARBA" id="ARBA00005854"/>
    </source>
</evidence>
<dbReference type="EMBL" id="DWXE01000039">
    <property type="protein sequence ID" value="HJB91654.1"/>
    <property type="molecule type" value="Genomic_DNA"/>
</dbReference>
<dbReference type="Gene3D" id="3.40.50.720">
    <property type="entry name" value="NAD(P)-binding Rossmann-like Domain"/>
    <property type="match status" value="2"/>
</dbReference>
<keyword evidence="3" id="KW-0520">NAD</keyword>
<dbReference type="CDD" id="cd12162">
    <property type="entry name" value="2-Hacid_dh_4"/>
    <property type="match status" value="1"/>
</dbReference>
<evidence type="ECO:0000256" key="2">
    <source>
        <dbReference type="ARBA" id="ARBA00023002"/>
    </source>
</evidence>
<dbReference type="Proteomes" id="UP000886883">
    <property type="component" value="Unassembled WGS sequence"/>
</dbReference>
<dbReference type="AlphaFoldDB" id="A0A9D2SDC7"/>
<feature type="domain" description="D-isomer specific 2-hydroxyacid dehydrogenase NAD-binding" evidence="6">
    <location>
        <begin position="106"/>
        <end position="287"/>
    </location>
</feature>
<dbReference type="Pfam" id="PF02826">
    <property type="entry name" value="2-Hacid_dh_C"/>
    <property type="match status" value="1"/>
</dbReference>
<accession>A0A9D2SDC7</accession>
<dbReference type="GO" id="GO:0051287">
    <property type="term" value="F:NAD binding"/>
    <property type="evidence" value="ECO:0007669"/>
    <property type="project" value="InterPro"/>
</dbReference>
<proteinExistence type="inferred from homology"/>
<dbReference type="InterPro" id="IPR006139">
    <property type="entry name" value="D-isomer_2_OHA_DH_cat_dom"/>
</dbReference>
<dbReference type="SUPFAM" id="SSF51735">
    <property type="entry name" value="NAD(P)-binding Rossmann-fold domains"/>
    <property type="match status" value="1"/>
</dbReference>
<comment type="caution">
    <text evidence="7">The sequence shown here is derived from an EMBL/GenBank/DDBJ whole genome shotgun (WGS) entry which is preliminary data.</text>
</comment>
<sequence length="318" mass="35196">MKIVVLERSSVGEDVSVDEFQKYGEVTYYNVTSNDEVAERIADADIVVSNKAKLDAGTMDGAGRVKLVCQFATGYDNVDIEYCRSRGIRVVNVRNYSTAAVVQHTIAMALSVLENLPYYDEYVRSGAYARQTRFTHYEKTFWELEGKTWGIVGMGNIGRRVAAAAQALGCRIIFYSASGKSACRDYEQVDFDGLLQRSDILSLHCPLSDRTRHLMDASAFERMKKEAILINVARGAVVDTRALAEALMAGKIRGAGLDVFEKEPMSPDDLLLAVADTGKLQMTPHMAWASTEARERCVSETCKNIEAFLAGEERNVVV</sequence>
<comment type="similarity">
    <text evidence="1 4">Belongs to the D-isomer specific 2-hydroxyacid dehydrogenase family.</text>
</comment>
<dbReference type="GO" id="GO:0050578">
    <property type="term" value="F:(2R)-2-hydroxyacid dehydrogenase (NADP+) activity"/>
    <property type="evidence" value="ECO:0007669"/>
    <property type="project" value="UniProtKB-EC"/>
</dbReference>
<dbReference type="InterPro" id="IPR029753">
    <property type="entry name" value="D-isomer_DH_CS"/>
</dbReference>
<evidence type="ECO:0000256" key="4">
    <source>
        <dbReference type="RuleBase" id="RU003719"/>
    </source>
</evidence>